<accession>A0AAE3ND25</accession>
<keyword evidence="2" id="KW-0238">DNA-binding</keyword>
<dbReference type="InterPro" id="IPR050707">
    <property type="entry name" value="HTH_MetabolicPath_Reg"/>
</dbReference>
<dbReference type="InterPro" id="IPR005471">
    <property type="entry name" value="Tscrpt_reg_IclR_N"/>
</dbReference>
<dbReference type="RefSeq" id="WP_271429809.1">
    <property type="nucleotide sequence ID" value="NZ_JAQIPB010000010.1"/>
</dbReference>
<dbReference type="SUPFAM" id="SSF46785">
    <property type="entry name" value="Winged helix' DNA-binding domain"/>
    <property type="match status" value="1"/>
</dbReference>
<dbReference type="GO" id="GO:0003677">
    <property type="term" value="F:DNA binding"/>
    <property type="evidence" value="ECO:0007669"/>
    <property type="project" value="UniProtKB-KW"/>
</dbReference>
<gene>
    <name evidence="6" type="ORF">PGB34_19700</name>
</gene>
<dbReference type="SMART" id="SM00346">
    <property type="entry name" value="HTH_ICLR"/>
    <property type="match status" value="1"/>
</dbReference>
<dbReference type="InterPro" id="IPR036390">
    <property type="entry name" value="WH_DNA-bd_sf"/>
</dbReference>
<dbReference type="Gene3D" id="3.30.450.40">
    <property type="match status" value="1"/>
</dbReference>
<evidence type="ECO:0000256" key="1">
    <source>
        <dbReference type="ARBA" id="ARBA00023015"/>
    </source>
</evidence>
<dbReference type="PANTHER" id="PTHR30136">
    <property type="entry name" value="HELIX-TURN-HELIX TRANSCRIPTIONAL REGULATOR, ICLR FAMILY"/>
    <property type="match status" value="1"/>
</dbReference>
<keyword evidence="3" id="KW-0804">Transcription</keyword>
<evidence type="ECO:0000259" key="4">
    <source>
        <dbReference type="PROSITE" id="PS51077"/>
    </source>
</evidence>
<name>A0AAE3ND25_9BURK</name>
<comment type="caution">
    <text evidence="6">The sequence shown here is derived from an EMBL/GenBank/DDBJ whole genome shotgun (WGS) entry which is preliminary data.</text>
</comment>
<proteinExistence type="predicted"/>
<keyword evidence="7" id="KW-1185">Reference proteome</keyword>
<organism evidence="6 7">
    <name type="scientific">Xenophilus arseniciresistens</name>
    <dbReference type="NCBI Taxonomy" id="1283306"/>
    <lineage>
        <taxon>Bacteria</taxon>
        <taxon>Pseudomonadati</taxon>
        <taxon>Pseudomonadota</taxon>
        <taxon>Betaproteobacteria</taxon>
        <taxon>Burkholderiales</taxon>
        <taxon>Comamonadaceae</taxon>
        <taxon>Xenophilus</taxon>
    </lineage>
</organism>
<dbReference type="AlphaFoldDB" id="A0AAE3ND25"/>
<dbReference type="PROSITE" id="PS51078">
    <property type="entry name" value="ICLR_ED"/>
    <property type="match status" value="1"/>
</dbReference>
<dbReference type="GO" id="GO:0045892">
    <property type="term" value="P:negative regulation of DNA-templated transcription"/>
    <property type="evidence" value="ECO:0007669"/>
    <property type="project" value="TreeGrafter"/>
</dbReference>
<evidence type="ECO:0000259" key="5">
    <source>
        <dbReference type="PROSITE" id="PS51078"/>
    </source>
</evidence>
<feature type="domain" description="HTH iclR-type" evidence="4">
    <location>
        <begin position="19"/>
        <end position="81"/>
    </location>
</feature>
<keyword evidence="1" id="KW-0805">Transcription regulation</keyword>
<dbReference type="PROSITE" id="PS51077">
    <property type="entry name" value="HTH_ICLR"/>
    <property type="match status" value="1"/>
</dbReference>
<evidence type="ECO:0000256" key="3">
    <source>
        <dbReference type="ARBA" id="ARBA00023163"/>
    </source>
</evidence>
<dbReference type="InterPro" id="IPR014757">
    <property type="entry name" value="Tscrpt_reg_IclR_C"/>
</dbReference>
<evidence type="ECO:0000256" key="2">
    <source>
        <dbReference type="ARBA" id="ARBA00023125"/>
    </source>
</evidence>
<sequence>MPSNAPAPSPAAGPRVRPVPAVSRALAILRLLGQHKEALTLKAISQELALVTSTCLHILRVLVEEGMVRVDPATKRYSLDVGVLALAHSVVQNNPFTTLVQPVLDRLSETWNVTTIGIKVTGVEDLVVLALARSRAPFRLYVEVGSRFPALTSATGRLVAAYGGMSNAELARAFKALRWDDAPDFQSWQQEVKTVQQRGVAIDRGNYMSGIAVVAVPILDGAQRITHALTAVGVADQLSKTQIQALAKDLQREAQALSQRISGRD</sequence>
<protein>
    <submittedName>
        <fullName evidence="6">IclR family transcriptional regulator</fullName>
    </submittedName>
</protein>
<evidence type="ECO:0000313" key="7">
    <source>
        <dbReference type="Proteomes" id="UP001212602"/>
    </source>
</evidence>
<feature type="domain" description="IclR-ED" evidence="5">
    <location>
        <begin position="82"/>
        <end position="263"/>
    </location>
</feature>
<dbReference type="Pfam" id="PF01614">
    <property type="entry name" value="IclR_C"/>
    <property type="match status" value="1"/>
</dbReference>
<dbReference type="CDD" id="cd00090">
    <property type="entry name" value="HTH_ARSR"/>
    <property type="match status" value="1"/>
</dbReference>
<dbReference type="Gene3D" id="1.10.10.10">
    <property type="entry name" value="Winged helix-like DNA-binding domain superfamily/Winged helix DNA-binding domain"/>
    <property type="match status" value="1"/>
</dbReference>
<dbReference type="InterPro" id="IPR029016">
    <property type="entry name" value="GAF-like_dom_sf"/>
</dbReference>
<dbReference type="SUPFAM" id="SSF55781">
    <property type="entry name" value="GAF domain-like"/>
    <property type="match status" value="1"/>
</dbReference>
<dbReference type="InterPro" id="IPR036388">
    <property type="entry name" value="WH-like_DNA-bd_sf"/>
</dbReference>
<dbReference type="InterPro" id="IPR011991">
    <property type="entry name" value="ArsR-like_HTH"/>
</dbReference>
<dbReference type="PANTHER" id="PTHR30136:SF24">
    <property type="entry name" value="HTH-TYPE TRANSCRIPTIONAL REPRESSOR ALLR"/>
    <property type="match status" value="1"/>
</dbReference>
<reference evidence="6" key="1">
    <citation type="submission" date="2023-01" db="EMBL/GenBank/DDBJ databases">
        <title>Xenophilus mangrovi sp. nov., isolated from soil of Mangrove nature reserve.</title>
        <authorList>
            <person name="Xu S."/>
            <person name="Liu Z."/>
            <person name="Xu Y."/>
        </authorList>
    </citation>
    <scope>NUCLEOTIDE SEQUENCE</scope>
    <source>
        <strain evidence="6">YW8</strain>
    </source>
</reference>
<dbReference type="GO" id="GO:0003700">
    <property type="term" value="F:DNA-binding transcription factor activity"/>
    <property type="evidence" value="ECO:0007669"/>
    <property type="project" value="TreeGrafter"/>
</dbReference>
<evidence type="ECO:0000313" key="6">
    <source>
        <dbReference type="EMBL" id="MDA7418601.1"/>
    </source>
</evidence>
<dbReference type="Pfam" id="PF09339">
    <property type="entry name" value="HTH_IclR"/>
    <property type="match status" value="1"/>
</dbReference>
<dbReference type="EMBL" id="JAQIPB010000010">
    <property type="protein sequence ID" value="MDA7418601.1"/>
    <property type="molecule type" value="Genomic_DNA"/>
</dbReference>
<dbReference type="Proteomes" id="UP001212602">
    <property type="component" value="Unassembled WGS sequence"/>
</dbReference>